<evidence type="ECO:0000313" key="1">
    <source>
        <dbReference type="EMBL" id="CAG8671075.1"/>
    </source>
</evidence>
<gene>
    <name evidence="1" type="ORF">SPELUC_LOCUS9667</name>
</gene>
<dbReference type="Proteomes" id="UP000789366">
    <property type="component" value="Unassembled WGS sequence"/>
</dbReference>
<accession>A0ACA9NQ37</accession>
<keyword evidence="2" id="KW-1185">Reference proteome</keyword>
<organism evidence="1 2">
    <name type="scientific">Cetraspora pellucida</name>
    <dbReference type="NCBI Taxonomy" id="1433469"/>
    <lineage>
        <taxon>Eukaryota</taxon>
        <taxon>Fungi</taxon>
        <taxon>Fungi incertae sedis</taxon>
        <taxon>Mucoromycota</taxon>
        <taxon>Glomeromycotina</taxon>
        <taxon>Glomeromycetes</taxon>
        <taxon>Diversisporales</taxon>
        <taxon>Gigasporaceae</taxon>
        <taxon>Cetraspora</taxon>
    </lineage>
</organism>
<dbReference type="EMBL" id="CAJVPW010016569">
    <property type="protein sequence ID" value="CAG8671075.1"/>
    <property type="molecule type" value="Genomic_DNA"/>
</dbReference>
<sequence>MTRKDKKSTICVCCGLSLATPQKLRQHYASNKIPCQLPASIQVPISVTSQNIPKTTHVIPKSSNDRKPDKTPRTLRACQVLYDTLLQIDEKIYSNIEPIEQTKEEKEFFEEPEIEIENQIIQTVIEPAKKQVIDSPKVNSKISLETDQSNKKFERLSMITGDYEKNIVFKEQNLDDKPGDKEKDKKKNSRTNWLRNKQIIVYNRSEIDDYLSSAFEQILYQVEEREGKSNA</sequence>
<proteinExistence type="predicted"/>
<comment type="caution">
    <text evidence="1">The sequence shown here is derived from an EMBL/GenBank/DDBJ whole genome shotgun (WGS) entry which is preliminary data.</text>
</comment>
<name>A0ACA9NQ37_9GLOM</name>
<reference evidence="1" key="1">
    <citation type="submission" date="2021-06" db="EMBL/GenBank/DDBJ databases">
        <authorList>
            <person name="Kallberg Y."/>
            <person name="Tangrot J."/>
            <person name="Rosling A."/>
        </authorList>
    </citation>
    <scope>NUCLEOTIDE SEQUENCE</scope>
    <source>
        <strain evidence="1">28 12/20/2015</strain>
    </source>
</reference>
<evidence type="ECO:0000313" key="2">
    <source>
        <dbReference type="Proteomes" id="UP000789366"/>
    </source>
</evidence>
<protein>
    <submittedName>
        <fullName evidence="1">16039_t:CDS:1</fullName>
    </submittedName>
</protein>